<evidence type="ECO:0000256" key="4">
    <source>
        <dbReference type="HAMAP-Rule" id="MF_01632"/>
    </source>
</evidence>
<dbReference type="HAMAP" id="MF_01632">
    <property type="entry name" value="UbiC"/>
    <property type="match status" value="1"/>
</dbReference>
<dbReference type="Pfam" id="PF04345">
    <property type="entry name" value="Chor_lyase"/>
    <property type="match status" value="1"/>
</dbReference>
<dbReference type="KEGG" id="hmi:soil367_16050"/>
<comment type="caution">
    <text evidence="4">Lacks conserved residue(s) required for the propagation of feature annotation.</text>
</comment>
<sequence>MSPAVHALAYQDARFASRADFQLPRHRRLELHRPGSLSKWLQRWCPGTLPVTVLRQGQCLPTPDEARLLALKPRERVWVREVWLGPSEAPWVKGRTVTPLREMKGRLQALRNLGTRPLGSVLFTGPAWHRSAFLVGYLLPPDSHAHPLPARRSIFSHGQSRLLVTEGFCNAYWQRLEAENAARPRGLPARAGQSASRPNVASDHV</sequence>
<evidence type="ECO:0000256" key="3">
    <source>
        <dbReference type="ARBA" id="ARBA00023239"/>
    </source>
</evidence>
<evidence type="ECO:0000256" key="5">
    <source>
        <dbReference type="SAM" id="MobiDB-lite"/>
    </source>
</evidence>
<evidence type="ECO:0000313" key="7">
    <source>
        <dbReference type="Proteomes" id="UP000298049"/>
    </source>
</evidence>
<dbReference type="GO" id="GO:0008813">
    <property type="term" value="F:chorismate lyase activity"/>
    <property type="evidence" value="ECO:0007669"/>
    <property type="project" value="UniProtKB-UniRule"/>
</dbReference>
<dbReference type="OrthoDB" id="9789493at2"/>
<comment type="function">
    <text evidence="4">Removes the pyruvyl group from chorismate, with concomitant aromatization of the ring, to provide 4-hydroxybenzoate (4HB) for the ubiquinone pathway.</text>
</comment>
<evidence type="ECO:0000256" key="2">
    <source>
        <dbReference type="ARBA" id="ARBA00022688"/>
    </source>
</evidence>
<dbReference type="PANTHER" id="PTHR38683:SF1">
    <property type="entry name" value="CHORISMATE PYRUVATE-LYASE"/>
    <property type="match status" value="1"/>
</dbReference>
<dbReference type="EC" id="4.1.3.40" evidence="4"/>
<evidence type="ECO:0000313" key="6">
    <source>
        <dbReference type="EMBL" id="QCF27320.1"/>
    </source>
</evidence>
<comment type="subcellular location">
    <subcellularLocation>
        <location evidence="4">Cytoplasm</location>
    </subcellularLocation>
</comment>
<accession>A0A4V1D936</accession>
<proteinExistence type="inferred from homology"/>
<dbReference type="EMBL" id="CP031093">
    <property type="protein sequence ID" value="QCF27320.1"/>
    <property type="molecule type" value="Genomic_DNA"/>
</dbReference>
<dbReference type="GO" id="GO:0005829">
    <property type="term" value="C:cytosol"/>
    <property type="evidence" value="ECO:0007669"/>
    <property type="project" value="TreeGrafter"/>
</dbReference>
<dbReference type="InterPro" id="IPR007440">
    <property type="entry name" value="Chorismate--pyruvate_lyase"/>
</dbReference>
<dbReference type="GO" id="GO:0006744">
    <property type="term" value="P:ubiquinone biosynthetic process"/>
    <property type="evidence" value="ECO:0007669"/>
    <property type="project" value="UniProtKB-UniRule"/>
</dbReference>
<name>A0A4V1D936_9ALTE</name>
<comment type="pathway">
    <text evidence="4">Cofactor biosynthesis; ubiquinone biosynthesis.</text>
</comment>
<dbReference type="AlphaFoldDB" id="A0A4V1D936"/>
<reference evidence="6 7" key="1">
    <citation type="submission" date="2018-07" db="EMBL/GenBank/DDBJ databases">
        <title>Marsedoiliclastica nanhaica gen. nov. sp. nov., a novel marine hydrocarbonoclastic bacterium isolated from an in-situ enriched hydrocarbon-degrading consortium in deep-sea sediment.</title>
        <authorList>
            <person name="Dong C."/>
            <person name="Ma T."/>
            <person name="Liu R."/>
            <person name="Shao Z."/>
        </authorList>
    </citation>
    <scope>NUCLEOTIDE SEQUENCE [LARGE SCALE GENOMIC DNA]</scope>
    <source>
        <strain evidence="7">soil36-7</strain>
    </source>
</reference>
<evidence type="ECO:0000256" key="1">
    <source>
        <dbReference type="ARBA" id="ARBA00022490"/>
    </source>
</evidence>
<feature type="binding site" evidence="4">
    <location>
        <position position="80"/>
    </location>
    <ligand>
        <name>substrate</name>
    </ligand>
</feature>
<dbReference type="Gene3D" id="3.40.1410.10">
    <property type="entry name" value="Chorismate lyase-like"/>
    <property type="match status" value="1"/>
</dbReference>
<keyword evidence="3 4" id="KW-0456">Lyase</keyword>
<feature type="binding site" evidence="4">
    <location>
        <position position="166"/>
    </location>
    <ligand>
        <name>substrate</name>
    </ligand>
</feature>
<dbReference type="InterPro" id="IPR028978">
    <property type="entry name" value="Chorismate_lyase_/UTRA_dom_sf"/>
</dbReference>
<comment type="similarity">
    <text evidence="4">Belongs to the UbiC family.</text>
</comment>
<comment type="catalytic activity">
    <reaction evidence="4">
        <text>chorismate = 4-hydroxybenzoate + pyruvate</text>
        <dbReference type="Rhea" id="RHEA:16505"/>
        <dbReference type="ChEBI" id="CHEBI:15361"/>
        <dbReference type="ChEBI" id="CHEBI:17879"/>
        <dbReference type="ChEBI" id="CHEBI:29748"/>
        <dbReference type="EC" id="4.1.3.40"/>
    </reaction>
</comment>
<gene>
    <name evidence="4" type="primary">ubiC</name>
    <name evidence="6" type="ORF">soil367_16050</name>
</gene>
<keyword evidence="2 4" id="KW-0831">Ubiquinone biosynthesis</keyword>
<dbReference type="PANTHER" id="PTHR38683">
    <property type="entry name" value="CHORISMATE PYRUVATE-LYASE"/>
    <property type="match status" value="1"/>
</dbReference>
<feature type="region of interest" description="Disordered" evidence="5">
    <location>
        <begin position="183"/>
        <end position="205"/>
    </location>
</feature>
<organism evidence="6 7">
    <name type="scientific">Hydrocarboniclastica marina</name>
    <dbReference type="NCBI Taxonomy" id="2259620"/>
    <lineage>
        <taxon>Bacteria</taxon>
        <taxon>Pseudomonadati</taxon>
        <taxon>Pseudomonadota</taxon>
        <taxon>Gammaproteobacteria</taxon>
        <taxon>Alteromonadales</taxon>
        <taxon>Alteromonadaceae</taxon>
        <taxon>Hydrocarboniclastica</taxon>
    </lineage>
</organism>
<dbReference type="SUPFAM" id="SSF64288">
    <property type="entry name" value="Chorismate lyase-like"/>
    <property type="match status" value="1"/>
</dbReference>
<keyword evidence="7" id="KW-1185">Reference proteome</keyword>
<dbReference type="UniPathway" id="UPA00232"/>
<dbReference type="Proteomes" id="UP000298049">
    <property type="component" value="Chromosome"/>
</dbReference>
<dbReference type="GO" id="GO:0042866">
    <property type="term" value="P:pyruvate biosynthetic process"/>
    <property type="evidence" value="ECO:0007669"/>
    <property type="project" value="UniProtKB-UniRule"/>
</dbReference>
<feature type="binding site" evidence="4">
    <location>
        <position position="118"/>
    </location>
    <ligand>
        <name>substrate</name>
    </ligand>
</feature>
<keyword evidence="4" id="KW-0670">Pyruvate</keyword>
<protein>
    <recommendedName>
        <fullName evidence="4">Probable chorismate pyruvate-lyase</fullName>
        <shortName evidence="4">CL</shortName>
        <shortName evidence="4">CPL</shortName>
        <ecNumber evidence="4">4.1.3.40</ecNumber>
    </recommendedName>
</protein>
<feature type="compositionally biased region" description="Low complexity" evidence="5">
    <location>
        <begin position="183"/>
        <end position="192"/>
    </location>
</feature>
<keyword evidence="1 4" id="KW-0963">Cytoplasm</keyword>
<dbReference type="RefSeq" id="WP_136550031.1">
    <property type="nucleotide sequence ID" value="NZ_CP031093.1"/>
</dbReference>